<protein>
    <submittedName>
        <fullName evidence="2">Uncharacterized protein</fullName>
    </submittedName>
</protein>
<feature type="chain" id="PRO_5014967590" evidence="1">
    <location>
        <begin position="24"/>
        <end position="183"/>
    </location>
</feature>
<evidence type="ECO:0000256" key="1">
    <source>
        <dbReference type="SAM" id="SignalP"/>
    </source>
</evidence>
<proteinExistence type="predicted"/>
<dbReference type="PROSITE" id="PS51257">
    <property type="entry name" value="PROKAR_LIPOPROTEIN"/>
    <property type="match status" value="1"/>
</dbReference>
<dbReference type="EMBL" id="PGTK01000006">
    <property type="protein sequence ID" value="PJF30818.1"/>
    <property type="molecule type" value="Genomic_DNA"/>
</dbReference>
<organism evidence="2 3">
    <name type="scientific">Candidatus Thermofonsia Clade 1 bacterium</name>
    <dbReference type="NCBI Taxonomy" id="2364210"/>
    <lineage>
        <taxon>Bacteria</taxon>
        <taxon>Bacillati</taxon>
        <taxon>Chloroflexota</taxon>
        <taxon>Candidatus Thermofontia</taxon>
        <taxon>Candidatus Thermofonsia Clade 1</taxon>
    </lineage>
</organism>
<gene>
    <name evidence="2" type="ORF">CUN51_06435</name>
</gene>
<keyword evidence="1" id="KW-0732">Signal</keyword>
<accession>A0A2M8NZV0</accession>
<sequence>MSKHRWTWQARLVAGVALMLIFAACDTVVPRDESTAALLPRLSGYTVENTLNITDALTKAGAGAALAGGQVQFAAAVGAIGNYTACLQRAGAIEGRVYIQQENPLKSGLIMIVNRNKITDPQTLIGCAIPVAPGLMGAEGISEYGFCANMYTLRKDNNEFYIMYAASSPQVCETFCSALEGCQ</sequence>
<reference evidence="2 3" key="1">
    <citation type="submission" date="2017-11" db="EMBL/GenBank/DDBJ databases">
        <title>Evolution of Phototrophy in the Chloroflexi Phylum Driven by Horizontal Gene Transfer.</title>
        <authorList>
            <person name="Ward L.M."/>
            <person name="Hemp J."/>
            <person name="Shih P.M."/>
            <person name="Mcglynn S.E."/>
            <person name="Fischer W."/>
        </authorList>
    </citation>
    <scope>NUCLEOTIDE SEQUENCE [LARGE SCALE GENOMIC DNA]</scope>
    <source>
        <strain evidence="2">CP2_2F</strain>
    </source>
</reference>
<evidence type="ECO:0000313" key="3">
    <source>
        <dbReference type="Proteomes" id="UP000228921"/>
    </source>
</evidence>
<dbReference type="AlphaFoldDB" id="A0A2M8NZV0"/>
<feature type="signal peptide" evidence="1">
    <location>
        <begin position="1"/>
        <end position="23"/>
    </location>
</feature>
<dbReference type="Proteomes" id="UP000228921">
    <property type="component" value="Unassembled WGS sequence"/>
</dbReference>
<comment type="caution">
    <text evidence="2">The sequence shown here is derived from an EMBL/GenBank/DDBJ whole genome shotgun (WGS) entry which is preliminary data.</text>
</comment>
<name>A0A2M8NZV0_9CHLR</name>
<evidence type="ECO:0000313" key="2">
    <source>
        <dbReference type="EMBL" id="PJF30818.1"/>
    </source>
</evidence>